<dbReference type="AlphaFoldDB" id="A0A0B4XSX3"/>
<dbReference type="EMBL" id="CP004387">
    <property type="protein sequence ID" value="AJD49407.1"/>
    <property type="molecule type" value="Genomic_DNA"/>
</dbReference>
<evidence type="ECO:0000256" key="2">
    <source>
        <dbReference type="ARBA" id="ARBA00023002"/>
    </source>
</evidence>
<gene>
    <name evidence="3" type="ORF">S7S_14975</name>
</gene>
<evidence type="ECO:0000256" key="1">
    <source>
        <dbReference type="ARBA" id="ARBA00006484"/>
    </source>
</evidence>
<dbReference type="InterPro" id="IPR036291">
    <property type="entry name" value="NAD(P)-bd_dom_sf"/>
</dbReference>
<dbReference type="PROSITE" id="PS00061">
    <property type="entry name" value="ADH_SHORT"/>
    <property type="match status" value="1"/>
</dbReference>
<dbReference type="RefSeq" id="WP_008733667.1">
    <property type="nucleotide sequence ID" value="NZ_CP004387.1"/>
</dbReference>
<name>A0A0B4XSX3_9GAMM</name>
<reference evidence="3 4" key="1">
    <citation type="journal article" date="2012" name="J. Bacteriol.">
        <title>Genome sequence of an alkane-degrading bacterium, Alcanivorax pacificus type strain W11-5, isolated from deep sea sediment.</title>
        <authorList>
            <person name="Lai Q."/>
            <person name="Shao Z."/>
        </authorList>
    </citation>
    <scope>NUCLEOTIDE SEQUENCE [LARGE SCALE GENOMIC DNA]</scope>
    <source>
        <strain evidence="3 4">W11-5</strain>
    </source>
</reference>
<dbReference type="PRINTS" id="PR00080">
    <property type="entry name" value="SDRFAMILY"/>
</dbReference>
<dbReference type="Pfam" id="PF13561">
    <property type="entry name" value="adh_short_C2"/>
    <property type="match status" value="1"/>
</dbReference>
<dbReference type="PANTHER" id="PTHR43639">
    <property type="entry name" value="OXIDOREDUCTASE, SHORT-CHAIN DEHYDROGENASE/REDUCTASE FAMILY (AFU_ORTHOLOGUE AFUA_5G02870)"/>
    <property type="match status" value="1"/>
</dbReference>
<dbReference type="GO" id="GO:0016491">
    <property type="term" value="F:oxidoreductase activity"/>
    <property type="evidence" value="ECO:0007669"/>
    <property type="project" value="UniProtKB-KW"/>
</dbReference>
<dbReference type="InterPro" id="IPR020904">
    <property type="entry name" value="Sc_DH/Rdtase_CS"/>
</dbReference>
<proteinExistence type="inferred from homology"/>
<comment type="similarity">
    <text evidence="1">Belongs to the short-chain dehydrogenases/reductases (SDR) family.</text>
</comment>
<dbReference type="KEGG" id="apac:S7S_14975"/>
<dbReference type="FunFam" id="3.40.50.720:FF:000084">
    <property type="entry name" value="Short-chain dehydrogenase reductase"/>
    <property type="match status" value="1"/>
</dbReference>
<dbReference type="OrthoDB" id="9793499at2"/>
<organism evidence="3 4">
    <name type="scientific">Isoalcanivorax pacificus W11-5</name>
    <dbReference type="NCBI Taxonomy" id="391936"/>
    <lineage>
        <taxon>Bacteria</taxon>
        <taxon>Pseudomonadati</taxon>
        <taxon>Pseudomonadota</taxon>
        <taxon>Gammaproteobacteria</taxon>
        <taxon>Oceanospirillales</taxon>
        <taxon>Alcanivoracaceae</taxon>
        <taxon>Isoalcanivorax</taxon>
    </lineage>
</organism>
<dbReference type="STRING" id="391936.S7S_14975"/>
<dbReference type="InterPro" id="IPR002347">
    <property type="entry name" value="SDR_fam"/>
</dbReference>
<dbReference type="SUPFAM" id="SSF51735">
    <property type="entry name" value="NAD(P)-binding Rossmann-fold domains"/>
    <property type="match status" value="1"/>
</dbReference>
<accession>A0A0B4XSX3</accession>
<dbReference type="PANTHER" id="PTHR43639:SF1">
    <property type="entry name" value="SHORT-CHAIN DEHYDROGENASE_REDUCTASE FAMILY PROTEIN"/>
    <property type="match status" value="1"/>
</dbReference>
<evidence type="ECO:0000313" key="3">
    <source>
        <dbReference type="EMBL" id="AJD49407.1"/>
    </source>
</evidence>
<keyword evidence="4" id="KW-1185">Reference proteome</keyword>
<sequence>MAKVALITGAARRIGAEIARTLHQHGFSIIIHCRRSATDAAELATELNQLRPDSARVLSANLNDPAAVRELGIAAKAQWGHVDVLVNNASSFYPTPLASATDDDWDALLHSNLRAPFILIQTLADTLRARQGAVVNLIDVYAEKPLADHSLYCIAKAGLATLTRSLARELGPDVRINGISPGPILWPETGQGNQQDILDATALGRCGTPADIAGAVAWLALDAPYVTGQILAVDGGRSLAFQGG</sequence>
<dbReference type="NCBIfam" id="NF006598">
    <property type="entry name" value="PRK09135.1"/>
    <property type="match status" value="1"/>
</dbReference>
<keyword evidence="2" id="KW-0560">Oxidoreductase</keyword>
<dbReference type="PRINTS" id="PR00081">
    <property type="entry name" value="GDHRDH"/>
</dbReference>
<dbReference type="HOGENOM" id="CLU_010194_1_3_6"/>
<dbReference type="Gene3D" id="3.40.50.720">
    <property type="entry name" value="NAD(P)-binding Rossmann-like Domain"/>
    <property type="match status" value="1"/>
</dbReference>
<dbReference type="Proteomes" id="UP000006764">
    <property type="component" value="Chromosome"/>
</dbReference>
<evidence type="ECO:0000313" key="4">
    <source>
        <dbReference type="Proteomes" id="UP000006764"/>
    </source>
</evidence>
<protein>
    <submittedName>
        <fullName evidence="3">Dehydrogenase/reductase</fullName>
    </submittedName>
</protein>